<dbReference type="InterPro" id="IPR042222">
    <property type="entry name" value="Dynein_2_N"/>
</dbReference>
<dbReference type="Gene3D" id="3.20.180.20">
    <property type="entry name" value="Dynein heavy chain, N-terminal domain 2"/>
    <property type="match status" value="1"/>
</dbReference>
<dbReference type="InterPro" id="IPR042228">
    <property type="entry name" value="Dynein_linker_3"/>
</dbReference>
<evidence type="ECO:0000256" key="1">
    <source>
        <dbReference type="ARBA" id="ARBA00008887"/>
    </source>
</evidence>
<proteinExistence type="inferred from homology"/>
<dbReference type="PANTHER" id="PTHR46532:SF4">
    <property type="entry name" value="AAA+ ATPASE DOMAIN-CONTAINING PROTEIN"/>
    <property type="match status" value="1"/>
</dbReference>
<dbReference type="AlphaFoldDB" id="A0A448XFE8"/>
<keyword evidence="4" id="KW-1185">Reference proteome</keyword>
<dbReference type="OrthoDB" id="286107at2759"/>
<dbReference type="PANTHER" id="PTHR46532">
    <property type="entry name" value="MALE FERTILITY FACTOR KL5"/>
    <property type="match status" value="1"/>
</dbReference>
<dbReference type="GO" id="GO:0045505">
    <property type="term" value="F:dynein intermediate chain binding"/>
    <property type="evidence" value="ECO:0007669"/>
    <property type="project" value="InterPro"/>
</dbReference>
<accession>A0A448XFE8</accession>
<evidence type="ECO:0000313" key="4">
    <source>
        <dbReference type="Proteomes" id="UP000784294"/>
    </source>
</evidence>
<dbReference type="GO" id="GO:0051959">
    <property type="term" value="F:dynein light intermediate chain binding"/>
    <property type="evidence" value="ECO:0007669"/>
    <property type="project" value="InterPro"/>
</dbReference>
<comment type="caution">
    <text evidence="3">The sequence shown here is derived from an EMBL/GenBank/DDBJ whole genome shotgun (WGS) entry which is preliminary data.</text>
</comment>
<dbReference type="Gene3D" id="1.20.140.100">
    <property type="entry name" value="Dynein heavy chain, N-terminal domain 2"/>
    <property type="match status" value="1"/>
</dbReference>
<dbReference type="Proteomes" id="UP000784294">
    <property type="component" value="Unassembled WGS sequence"/>
</dbReference>
<dbReference type="EMBL" id="CAAALY010249275">
    <property type="protein sequence ID" value="VEL35197.1"/>
    <property type="molecule type" value="Genomic_DNA"/>
</dbReference>
<dbReference type="GO" id="GO:0007018">
    <property type="term" value="P:microtubule-based movement"/>
    <property type="evidence" value="ECO:0007669"/>
    <property type="project" value="InterPro"/>
</dbReference>
<reference evidence="3" key="1">
    <citation type="submission" date="2018-11" db="EMBL/GenBank/DDBJ databases">
        <authorList>
            <consortium name="Pathogen Informatics"/>
        </authorList>
    </citation>
    <scope>NUCLEOTIDE SEQUENCE</scope>
</reference>
<dbReference type="InterPro" id="IPR013602">
    <property type="entry name" value="Dynein_heavy_linker"/>
</dbReference>
<sequence length="188" mass="21613">MRLMERARDTQNVVYCCTQDPSVQELLPRLLDQLELCQRSLSGYLEKKRLLFPRFFFVSDPVLLEILGQTSDPEAIQPHLLSVFDNIKQVRFTHNHVGIEEAFSSEGERLKGHFDQKTTRIVPVDMAKGLRVCRYEWVCGSVTISATGTRCRLQGSWITSCPTLSPPLFFLPTYQSVAAKRQNHFFFV</sequence>
<organism evidence="3 4">
    <name type="scientific">Protopolystoma xenopodis</name>
    <dbReference type="NCBI Taxonomy" id="117903"/>
    <lineage>
        <taxon>Eukaryota</taxon>
        <taxon>Metazoa</taxon>
        <taxon>Spiralia</taxon>
        <taxon>Lophotrochozoa</taxon>
        <taxon>Platyhelminthes</taxon>
        <taxon>Monogenea</taxon>
        <taxon>Polyopisthocotylea</taxon>
        <taxon>Polystomatidea</taxon>
        <taxon>Polystomatidae</taxon>
        <taxon>Protopolystoma</taxon>
    </lineage>
</organism>
<name>A0A448XFE8_9PLAT</name>
<feature type="domain" description="Dynein heavy chain linker" evidence="2">
    <location>
        <begin position="2"/>
        <end position="111"/>
    </location>
</feature>
<comment type="similarity">
    <text evidence="1">Belongs to the dynein heavy chain family.</text>
</comment>
<dbReference type="GO" id="GO:0005858">
    <property type="term" value="C:axonemal dynein complex"/>
    <property type="evidence" value="ECO:0007669"/>
    <property type="project" value="TreeGrafter"/>
</dbReference>
<gene>
    <name evidence="3" type="ORF">PXEA_LOCUS28637</name>
</gene>
<evidence type="ECO:0000313" key="3">
    <source>
        <dbReference type="EMBL" id="VEL35197.1"/>
    </source>
</evidence>
<evidence type="ECO:0000259" key="2">
    <source>
        <dbReference type="Pfam" id="PF08393"/>
    </source>
</evidence>
<protein>
    <recommendedName>
        <fullName evidence="2">Dynein heavy chain linker domain-containing protein</fullName>
    </recommendedName>
</protein>
<dbReference type="InterPro" id="IPR026983">
    <property type="entry name" value="DHC"/>
</dbReference>
<dbReference type="Pfam" id="PF08393">
    <property type="entry name" value="DHC_N2"/>
    <property type="match status" value="1"/>
</dbReference>